<dbReference type="OrthoDB" id="9801958at2"/>
<evidence type="ECO:0000313" key="6">
    <source>
        <dbReference type="Proteomes" id="UP000001556"/>
    </source>
</evidence>
<gene>
    <name evidence="5" type="ordered locus">Dred_1835</name>
</gene>
<dbReference type="PANTHER" id="PTHR42788:SF21">
    <property type="entry name" value="ABC TRANSPORTER ATP-BINDING PROTEIN"/>
    <property type="match status" value="1"/>
</dbReference>
<dbReference type="Pfam" id="PF00005">
    <property type="entry name" value="ABC_tran"/>
    <property type="match status" value="1"/>
</dbReference>
<dbReference type="EMBL" id="CP000612">
    <property type="protein sequence ID" value="ABO50360.1"/>
    <property type="molecule type" value="Genomic_DNA"/>
</dbReference>
<dbReference type="Proteomes" id="UP000001556">
    <property type="component" value="Chromosome"/>
</dbReference>
<dbReference type="PROSITE" id="PS50893">
    <property type="entry name" value="ABC_TRANSPORTER_2"/>
    <property type="match status" value="1"/>
</dbReference>
<dbReference type="PROSITE" id="PS00211">
    <property type="entry name" value="ABC_TRANSPORTER_1"/>
    <property type="match status" value="1"/>
</dbReference>
<protein>
    <submittedName>
        <fullName evidence="5">ABC transporter related protein</fullName>
    </submittedName>
</protein>
<accession>A4J5K7</accession>
<dbReference type="AlphaFoldDB" id="A4J5K7"/>
<evidence type="ECO:0000256" key="2">
    <source>
        <dbReference type="ARBA" id="ARBA00022741"/>
    </source>
</evidence>
<dbReference type="KEGG" id="drm:Dred_1835"/>
<dbReference type="CDD" id="cd03293">
    <property type="entry name" value="ABC_NrtD_SsuB_transporters"/>
    <property type="match status" value="1"/>
</dbReference>
<dbReference type="InterPro" id="IPR003439">
    <property type="entry name" value="ABC_transporter-like_ATP-bd"/>
</dbReference>
<keyword evidence="6" id="KW-1185">Reference proteome</keyword>
<dbReference type="GO" id="GO:0016887">
    <property type="term" value="F:ATP hydrolysis activity"/>
    <property type="evidence" value="ECO:0007669"/>
    <property type="project" value="InterPro"/>
</dbReference>
<dbReference type="RefSeq" id="WP_011878172.1">
    <property type="nucleotide sequence ID" value="NC_009253.1"/>
</dbReference>
<keyword evidence="3" id="KW-0067">ATP-binding</keyword>
<dbReference type="SMART" id="SM00382">
    <property type="entry name" value="AAA"/>
    <property type="match status" value="1"/>
</dbReference>
<proteinExistence type="predicted"/>
<dbReference type="InterPro" id="IPR003593">
    <property type="entry name" value="AAA+_ATPase"/>
</dbReference>
<dbReference type="PANTHER" id="PTHR42788">
    <property type="entry name" value="TAURINE IMPORT ATP-BINDING PROTEIN-RELATED"/>
    <property type="match status" value="1"/>
</dbReference>
<dbReference type="InterPro" id="IPR017871">
    <property type="entry name" value="ABC_transporter-like_CS"/>
</dbReference>
<dbReference type="STRING" id="349161.Dred_1835"/>
<dbReference type="SUPFAM" id="SSF52540">
    <property type="entry name" value="P-loop containing nucleoside triphosphate hydrolases"/>
    <property type="match status" value="1"/>
</dbReference>
<keyword evidence="2" id="KW-0547">Nucleotide-binding</keyword>
<dbReference type="eggNOG" id="COG1116">
    <property type="taxonomic scope" value="Bacteria"/>
</dbReference>
<feature type="domain" description="ABC transporter" evidence="4">
    <location>
        <begin position="6"/>
        <end position="229"/>
    </location>
</feature>
<organism evidence="5 6">
    <name type="scientific">Desulforamulus reducens (strain ATCC BAA-1160 / DSM 100696 / MI-1)</name>
    <name type="common">Desulfotomaculum reducens</name>
    <dbReference type="NCBI Taxonomy" id="349161"/>
    <lineage>
        <taxon>Bacteria</taxon>
        <taxon>Bacillati</taxon>
        <taxon>Bacillota</taxon>
        <taxon>Clostridia</taxon>
        <taxon>Eubacteriales</taxon>
        <taxon>Peptococcaceae</taxon>
        <taxon>Desulforamulus</taxon>
    </lineage>
</organism>
<dbReference type="Gene3D" id="3.40.50.300">
    <property type="entry name" value="P-loop containing nucleotide triphosphate hydrolases"/>
    <property type="match status" value="1"/>
</dbReference>
<evidence type="ECO:0000256" key="3">
    <source>
        <dbReference type="ARBA" id="ARBA00022840"/>
    </source>
</evidence>
<dbReference type="InterPro" id="IPR027417">
    <property type="entry name" value="P-loop_NTPase"/>
</dbReference>
<dbReference type="HOGENOM" id="CLU_000604_1_22_9"/>
<evidence type="ECO:0000259" key="4">
    <source>
        <dbReference type="PROSITE" id="PS50893"/>
    </source>
</evidence>
<sequence length="251" mass="28397">MTKIKVSLQDIAMNFQSPEGETKAISNISLDVFSGKFVSIVGPSGCGKSTILNIISGLIRPSKGEVKVNGRVGYMLQRDHLFEWRTILSNCLIGPEIQGQDLKVACSNVERLLKTYGLEDFIHHYPNQLSGGMRQRAALIRTLAVNPDILLLDEAFSALDYQTRLTVVDEVWSILKKENKTAIIVTHDIAEAISMSDHIVILSRRPAVVKNIYNIELIRPNLPPLENRKDDRFRHYFDLVWKELEIDEPKT</sequence>
<evidence type="ECO:0000313" key="5">
    <source>
        <dbReference type="EMBL" id="ABO50360.1"/>
    </source>
</evidence>
<keyword evidence="1" id="KW-0813">Transport</keyword>
<evidence type="ECO:0000256" key="1">
    <source>
        <dbReference type="ARBA" id="ARBA00022448"/>
    </source>
</evidence>
<dbReference type="InterPro" id="IPR050166">
    <property type="entry name" value="ABC_transporter_ATP-bind"/>
</dbReference>
<name>A4J5K7_DESRM</name>
<dbReference type="GO" id="GO:0005524">
    <property type="term" value="F:ATP binding"/>
    <property type="evidence" value="ECO:0007669"/>
    <property type="project" value="UniProtKB-KW"/>
</dbReference>
<reference evidence="5 6" key="1">
    <citation type="submission" date="2007-03" db="EMBL/GenBank/DDBJ databases">
        <title>Complete sequence of Desulfotomaculum reducens MI-1.</title>
        <authorList>
            <consortium name="US DOE Joint Genome Institute"/>
            <person name="Copeland A."/>
            <person name="Lucas S."/>
            <person name="Lapidus A."/>
            <person name="Barry K."/>
            <person name="Detter J.C."/>
            <person name="Glavina del Rio T."/>
            <person name="Hammon N."/>
            <person name="Israni S."/>
            <person name="Dalin E."/>
            <person name="Tice H."/>
            <person name="Pitluck S."/>
            <person name="Sims D."/>
            <person name="Brettin T."/>
            <person name="Bruce D."/>
            <person name="Han C."/>
            <person name="Tapia R."/>
            <person name="Schmutz J."/>
            <person name="Larimer F."/>
            <person name="Land M."/>
            <person name="Hauser L."/>
            <person name="Kyrpides N."/>
            <person name="Kim E."/>
            <person name="Tebo B.M."/>
            <person name="Richardson P."/>
        </authorList>
    </citation>
    <scope>NUCLEOTIDE SEQUENCE [LARGE SCALE GENOMIC DNA]</scope>
    <source>
        <strain evidence="5 6">MI-1</strain>
    </source>
</reference>